<dbReference type="SMART" id="SM00248">
    <property type="entry name" value="ANK"/>
    <property type="match status" value="6"/>
</dbReference>
<dbReference type="InterPro" id="IPR036770">
    <property type="entry name" value="Ankyrin_rpt-contain_sf"/>
</dbReference>
<dbReference type="Pfam" id="PF12796">
    <property type="entry name" value="Ank_2"/>
    <property type="match status" value="2"/>
</dbReference>
<dbReference type="InterPro" id="IPR002110">
    <property type="entry name" value="Ankyrin_rpt"/>
</dbReference>
<dbReference type="PANTHER" id="PTHR24120:SF4">
    <property type="entry name" value="GH07239P"/>
    <property type="match status" value="1"/>
</dbReference>
<feature type="repeat" description="ANK" evidence="1">
    <location>
        <begin position="45"/>
        <end position="66"/>
    </location>
</feature>
<keyword evidence="2" id="KW-0862">Zinc</keyword>
<dbReference type="Pfam" id="PF13857">
    <property type="entry name" value="Ank_5"/>
    <property type="match status" value="1"/>
</dbReference>
<organism evidence="5 6">
    <name type="scientific">Giardia muris</name>
    <dbReference type="NCBI Taxonomy" id="5742"/>
    <lineage>
        <taxon>Eukaryota</taxon>
        <taxon>Metamonada</taxon>
        <taxon>Diplomonadida</taxon>
        <taxon>Hexamitidae</taxon>
        <taxon>Giardiinae</taxon>
        <taxon>Giardia</taxon>
    </lineage>
</organism>
<dbReference type="InterPro" id="IPR013083">
    <property type="entry name" value="Znf_RING/FYVE/PHD"/>
</dbReference>
<protein>
    <submittedName>
        <fullName evidence="5">Ankyrin repeat protein 2</fullName>
    </submittedName>
</protein>
<gene>
    <name evidence="5" type="ORF">GMRT_15578</name>
</gene>
<keyword evidence="2" id="KW-0863">Zinc-finger</keyword>
<dbReference type="PROSITE" id="PS50089">
    <property type="entry name" value="ZF_RING_2"/>
    <property type="match status" value="1"/>
</dbReference>
<dbReference type="GO" id="GO:0008270">
    <property type="term" value="F:zinc ion binding"/>
    <property type="evidence" value="ECO:0007669"/>
    <property type="project" value="UniProtKB-KW"/>
</dbReference>
<evidence type="ECO:0000256" key="2">
    <source>
        <dbReference type="PROSITE-ProRule" id="PRU00175"/>
    </source>
</evidence>
<dbReference type="InterPro" id="IPR001841">
    <property type="entry name" value="Znf_RING"/>
</dbReference>
<dbReference type="SUPFAM" id="SSF48403">
    <property type="entry name" value="Ankyrin repeat"/>
    <property type="match status" value="1"/>
</dbReference>
<dbReference type="Gene3D" id="1.25.40.20">
    <property type="entry name" value="Ankyrin repeat-containing domain"/>
    <property type="match status" value="3"/>
</dbReference>
<dbReference type="AlphaFoldDB" id="A0A4Z1SST7"/>
<evidence type="ECO:0000259" key="4">
    <source>
        <dbReference type="PROSITE" id="PS50089"/>
    </source>
</evidence>
<evidence type="ECO:0000256" key="1">
    <source>
        <dbReference type="PROSITE-ProRule" id="PRU00023"/>
    </source>
</evidence>
<feature type="repeat" description="ANK" evidence="1">
    <location>
        <begin position="254"/>
        <end position="286"/>
    </location>
</feature>
<keyword evidence="6" id="KW-1185">Reference proteome</keyword>
<proteinExistence type="predicted"/>
<accession>A0A4Z1SST7</accession>
<dbReference type="EMBL" id="VDLU01000002">
    <property type="protein sequence ID" value="TNJ28830.1"/>
    <property type="molecule type" value="Genomic_DNA"/>
</dbReference>
<comment type="caution">
    <text evidence="5">The sequence shown here is derived from an EMBL/GenBank/DDBJ whole genome shotgun (WGS) entry which is preliminary data.</text>
</comment>
<dbReference type="Gene3D" id="3.30.40.10">
    <property type="entry name" value="Zinc/RING finger domain, C3HC4 (zinc finger)"/>
    <property type="match status" value="1"/>
</dbReference>
<dbReference type="Pfam" id="PF13920">
    <property type="entry name" value="zf-C3HC4_3"/>
    <property type="match status" value="1"/>
</dbReference>
<dbReference type="VEuPathDB" id="GiardiaDB:GMRT_15578"/>
<evidence type="ECO:0000256" key="3">
    <source>
        <dbReference type="SAM" id="Coils"/>
    </source>
</evidence>
<keyword evidence="1" id="KW-0040">ANK repeat</keyword>
<sequence length="554" mass="61579">MLDLEDDDEALDTPDNITALMRAAEDGDLQRVCELEYEAGRQSFDGVTALMYAAQNGHTDCIRVLLPHEYGLQDNEGWTSLMLAAWNGHTSCVTLLLGEVGYQTGAPYDDTPVGCTALMVAAKYGYADIVRLLLPYEGGLRDQHGNLALWYAQSAASDPSKGTPIPDGHKHVIDLLALEKTPETITRLPPPPLGFTRLMHYAATGEYGALRGCINEARQKDSRGRTALIYAAMYGHPRIIRELLEKEEGMQDDHGWTALMYAIAHGHVGCVTALLSESAIVNSAEETALDIALNSGKTAQERRRCLQCALLVKRHLGTESTNRSKKYRSQLSSFPTNGSQTMDLATPLAHTLKDVTEKLEGIVDSVNAFVTSLKRLEANLCDTGLSIKETPNNATIQTQMQQRASELGYLLRSLEQEERRGIRLQEEISDITFINEMIRRDTEELQRRVDEASKREQMLEEKLRIPPPLTGLHDYKLDELEQLAHNLTASLAAVTKAKADHLSRRCVICNEEQRCVLFSPCDHVCVCHLCMRGLDGKACPLCHIPIEMMMHVKI</sequence>
<evidence type="ECO:0000313" key="5">
    <source>
        <dbReference type="EMBL" id="TNJ28830.1"/>
    </source>
</evidence>
<dbReference type="CDD" id="cd16649">
    <property type="entry name" value="mRING-HC-C3HC5_CGRF1-like"/>
    <property type="match status" value="1"/>
</dbReference>
<keyword evidence="2" id="KW-0479">Metal-binding</keyword>
<dbReference type="OrthoDB" id="341259at2759"/>
<dbReference type="PROSITE" id="PS50297">
    <property type="entry name" value="ANK_REP_REGION"/>
    <property type="match status" value="1"/>
</dbReference>
<reference evidence="5 6" key="1">
    <citation type="submission" date="2019-05" db="EMBL/GenBank/DDBJ databases">
        <title>The compact genome of Giardia muris reveals important steps in the evolution of intestinal protozoan parasites.</title>
        <authorList>
            <person name="Xu F."/>
            <person name="Jimenez-Gonzalez A."/>
            <person name="Einarsson E."/>
            <person name="Astvaldsson A."/>
            <person name="Peirasmaki D."/>
            <person name="Eckmann L."/>
            <person name="Andersson J.O."/>
            <person name="Svard S.G."/>
            <person name="Jerlstrom-Hultqvist J."/>
        </authorList>
    </citation>
    <scope>NUCLEOTIDE SEQUENCE [LARGE SCALE GENOMIC DNA]</scope>
    <source>
        <strain evidence="5 6">Roberts-Thomson</strain>
    </source>
</reference>
<keyword evidence="3" id="KW-0175">Coiled coil</keyword>
<name>A0A4Z1SST7_GIAMU</name>
<evidence type="ECO:0000313" key="6">
    <source>
        <dbReference type="Proteomes" id="UP000315496"/>
    </source>
</evidence>
<dbReference type="PANTHER" id="PTHR24120">
    <property type="entry name" value="GH07239P"/>
    <property type="match status" value="1"/>
</dbReference>
<feature type="domain" description="RING-type" evidence="4">
    <location>
        <begin position="506"/>
        <end position="543"/>
    </location>
</feature>
<feature type="coiled-coil region" evidence="3">
    <location>
        <begin position="435"/>
        <end position="497"/>
    </location>
</feature>
<dbReference type="Proteomes" id="UP000315496">
    <property type="component" value="Chromosome 2"/>
</dbReference>
<dbReference type="PROSITE" id="PS50088">
    <property type="entry name" value="ANK_REPEAT"/>
    <property type="match status" value="2"/>
</dbReference>